<evidence type="ECO:0000256" key="2">
    <source>
        <dbReference type="SAM" id="Phobius"/>
    </source>
</evidence>
<feature type="transmembrane region" description="Helical" evidence="2">
    <location>
        <begin position="190"/>
        <end position="216"/>
    </location>
</feature>
<feature type="compositionally biased region" description="Polar residues" evidence="1">
    <location>
        <begin position="1"/>
        <end position="11"/>
    </location>
</feature>
<dbReference type="OrthoDB" id="5597489at2759"/>
<feature type="transmembrane region" description="Helical" evidence="2">
    <location>
        <begin position="123"/>
        <end position="142"/>
    </location>
</feature>
<sequence>MATTGASTGNRAQRRAAPRESSKTETEVPYELKQPDRSGPKGKTLFEIAAERQAELEKEGFYAKHPPPHRDEGDTAQFWSSNDDPIGPFGESLVYTISLAMLHFTLDVMVFHQYRQEIEWREIFAKTGKVIPALFMVIYALHSKAASRWPLMKQIFFLGASVVAGCYLIKSGNNDGYYAVMKRAPPVGSFWVWCVIEMELGFALAHVAAMLVYMFWNGYGAF</sequence>
<dbReference type="EMBL" id="MU007026">
    <property type="protein sequence ID" value="KAF2432407.1"/>
    <property type="molecule type" value="Genomic_DNA"/>
</dbReference>
<feature type="compositionally biased region" description="Basic and acidic residues" evidence="1">
    <location>
        <begin position="17"/>
        <end position="26"/>
    </location>
</feature>
<evidence type="ECO:0000256" key="1">
    <source>
        <dbReference type="SAM" id="MobiDB-lite"/>
    </source>
</evidence>
<comment type="caution">
    <text evidence="4">The sequence shown here is derived from an EMBL/GenBank/DDBJ whole genome shotgun (WGS) entry which is preliminary data.</text>
</comment>
<keyword evidence="2" id="KW-1133">Transmembrane helix</keyword>
<reference evidence="4" key="1">
    <citation type="journal article" date="2020" name="Stud. Mycol.">
        <title>101 Dothideomycetes genomes: a test case for predicting lifestyles and emergence of pathogens.</title>
        <authorList>
            <person name="Haridas S."/>
            <person name="Albert R."/>
            <person name="Binder M."/>
            <person name="Bloem J."/>
            <person name="Labutti K."/>
            <person name="Salamov A."/>
            <person name="Andreopoulos B."/>
            <person name="Baker S."/>
            <person name="Barry K."/>
            <person name="Bills G."/>
            <person name="Bluhm B."/>
            <person name="Cannon C."/>
            <person name="Castanera R."/>
            <person name="Culley D."/>
            <person name="Daum C."/>
            <person name="Ezra D."/>
            <person name="Gonzalez J."/>
            <person name="Henrissat B."/>
            <person name="Kuo A."/>
            <person name="Liang C."/>
            <person name="Lipzen A."/>
            <person name="Lutzoni F."/>
            <person name="Magnuson J."/>
            <person name="Mondo S."/>
            <person name="Nolan M."/>
            <person name="Ohm R."/>
            <person name="Pangilinan J."/>
            <person name="Park H.-J."/>
            <person name="Ramirez L."/>
            <person name="Alfaro M."/>
            <person name="Sun H."/>
            <person name="Tritt A."/>
            <person name="Yoshinaga Y."/>
            <person name="Zwiers L.-H."/>
            <person name="Turgeon B."/>
            <person name="Goodwin S."/>
            <person name="Spatafora J."/>
            <person name="Crous P."/>
            <person name="Grigoriev I."/>
        </authorList>
    </citation>
    <scope>NUCLEOTIDE SEQUENCE</scope>
    <source>
        <strain evidence="4">CBS 130266</strain>
    </source>
</reference>
<dbReference type="Proteomes" id="UP000800235">
    <property type="component" value="Unassembled WGS sequence"/>
</dbReference>
<keyword evidence="2" id="KW-0472">Membrane</keyword>
<protein>
    <recommendedName>
        <fullName evidence="3">DUF7719 domain-containing protein</fullName>
    </recommendedName>
</protein>
<gene>
    <name evidence="4" type="ORF">EJ08DRAFT_131723</name>
</gene>
<keyword evidence="2" id="KW-0812">Transmembrane</keyword>
<feature type="compositionally biased region" description="Basic and acidic residues" evidence="1">
    <location>
        <begin position="62"/>
        <end position="73"/>
    </location>
</feature>
<evidence type="ECO:0000313" key="5">
    <source>
        <dbReference type="Proteomes" id="UP000800235"/>
    </source>
</evidence>
<feature type="transmembrane region" description="Helical" evidence="2">
    <location>
        <begin position="148"/>
        <end position="169"/>
    </location>
</feature>
<keyword evidence="5" id="KW-1185">Reference proteome</keyword>
<accession>A0A9P4NVJ3</accession>
<feature type="domain" description="DUF7719" evidence="3">
    <location>
        <begin position="153"/>
        <end position="220"/>
    </location>
</feature>
<dbReference type="PANTHER" id="PTHR37846">
    <property type="entry name" value="YALI0B21296P"/>
    <property type="match status" value="1"/>
</dbReference>
<feature type="region of interest" description="Disordered" evidence="1">
    <location>
        <begin position="1"/>
        <end position="43"/>
    </location>
</feature>
<dbReference type="Pfam" id="PF24841">
    <property type="entry name" value="DUF7719"/>
    <property type="match status" value="1"/>
</dbReference>
<evidence type="ECO:0000313" key="4">
    <source>
        <dbReference type="EMBL" id="KAF2432407.1"/>
    </source>
</evidence>
<evidence type="ECO:0000259" key="3">
    <source>
        <dbReference type="Pfam" id="PF24841"/>
    </source>
</evidence>
<dbReference type="InterPro" id="IPR056136">
    <property type="entry name" value="DUF7719"/>
</dbReference>
<feature type="region of interest" description="Disordered" evidence="1">
    <location>
        <begin position="62"/>
        <end position="81"/>
    </location>
</feature>
<dbReference type="AlphaFoldDB" id="A0A9P4NVJ3"/>
<proteinExistence type="predicted"/>
<dbReference type="PANTHER" id="PTHR37846:SF1">
    <property type="entry name" value="DEACETYLASE-LIKE PROTEIN"/>
    <property type="match status" value="1"/>
</dbReference>
<name>A0A9P4NVJ3_9PEZI</name>
<organism evidence="4 5">
    <name type="scientific">Tothia fuscella</name>
    <dbReference type="NCBI Taxonomy" id="1048955"/>
    <lineage>
        <taxon>Eukaryota</taxon>
        <taxon>Fungi</taxon>
        <taxon>Dikarya</taxon>
        <taxon>Ascomycota</taxon>
        <taxon>Pezizomycotina</taxon>
        <taxon>Dothideomycetes</taxon>
        <taxon>Pleosporomycetidae</taxon>
        <taxon>Venturiales</taxon>
        <taxon>Cylindrosympodiaceae</taxon>
        <taxon>Tothia</taxon>
    </lineage>
</organism>